<dbReference type="EMBL" id="HBUF01399477">
    <property type="protein sequence ID" value="CAG6736491.1"/>
    <property type="molecule type" value="Transcribed_RNA"/>
</dbReference>
<dbReference type="CDD" id="cd00117">
    <property type="entry name" value="TFP"/>
    <property type="match status" value="1"/>
</dbReference>
<reference evidence="1" key="1">
    <citation type="submission" date="2021-05" db="EMBL/GenBank/DDBJ databases">
        <authorList>
            <person name="Alioto T."/>
            <person name="Alioto T."/>
            <person name="Gomez Garrido J."/>
        </authorList>
    </citation>
    <scope>NUCLEOTIDE SEQUENCE</scope>
</reference>
<sequence length="207" mass="23497">MNRNTLYFRGVQLGQMGNLNHFEISLLKVMLLYIYIPSYEGSTAVSTIVEINEIILNKQHKTPKALEHGNHLYCYNCNTMDHGDDCINNHTFRKFEYKCHGENKICITQKYSYTTSTENSTSAVNLWLLKRNCTKKCEPGCIVIGERTKLYACTQCCTGNLCNVGKGSALSDHTIEPFAHICAFILYILVAHVWNPGDIQFGNGWNL</sequence>
<organism evidence="1">
    <name type="scientific">Cacopsylla melanoneura</name>
    <dbReference type="NCBI Taxonomy" id="428564"/>
    <lineage>
        <taxon>Eukaryota</taxon>
        <taxon>Metazoa</taxon>
        <taxon>Ecdysozoa</taxon>
        <taxon>Arthropoda</taxon>
        <taxon>Hexapoda</taxon>
        <taxon>Insecta</taxon>
        <taxon>Pterygota</taxon>
        <taxon>Neoptera</taxon>
        <taxon>Paraneoptera</taxon>
        <taxon>Hemiptera</taxon>
        <taxon>Sternorrhyncha</taxon>
        <taxon>Psylloidea</taxon>
        <taxon>Psyllidae</taxon>
        <taxon>Psyllinae</taxon>
        <taxon>Cacopsylla</taxon>
    </lineage>
</organism>
<dbReference type="AlphaFoldDB" id="A0A8D8YY88"/>
<evidence type="ECO:0000313" key="1">
    <source>
        <dbReference type="EMBL" id="CAG6736491.1"/>
    </source>
</evidence>
<protein>
    <submittedName>
        <fullName evidence="1">Uncharacterized protein</fullName>
    </submittedName>
</protein>
<proteinExistence type="predicted"/>
<name>A0A8D8YY88_9HEMI</name>
<dbReference type="SUPFAM" id="SSF57302">
    <property type="entry name" value="Snake toxin-like"/>
    <property type="match status" value="1"/>
</dbReference>
<dbReference type="InterPro" id="IPR045860">
    <property type="entry name" value="Snake_toxin-like_sf"/>
</dbReference>
<accession>A0A8D8YY88</accession>